<dbReference type="SUPFAM" id="SSF81383">
    <property type="entry name" value="F-box domain"/>
    <property type="match status" value="1"/>
</dbReference>
<feature type="domain" description="PHD-type" evidence="6">
    <location>
        <begin position="1"/>
        <end position="61"/>
    </location>
</feature>
<feature type="region of interest" description="Disordered" evidence="5">
    <location>
        <begin position="73"/>
        <end position="94"/>
    </location>
</feature>
<dbReference type="PROSITE" id="PS50016">
    <property type="entry name" value="ZF_PHD_2"/>
    <property type="match status" value="1"/>
</dbReference>
<name>A0A1Q3F549_CULTA</name>
<dbReference type="InterPro" id="IPR019787">
    <property type="entry name" value="Znf_PHD-finger"/>
</dbReference>
<evidence type="ECO:0000256" key="3">
    <source>
        <dbReference type="ARBA" id="ARBA00022833"/>
    </source>
</evidence>
<evidence type="ECO:0000259" key="6">
    <source>
        <dbReference type="PROSITE" id="PS50016"/>
    </source>
</evidence>
<keyword evidence="3" id="KW-0862">Zinc</keyword>
<evidence type="ECO:0000256" key="4">
    <source>
        <dbReference type="PROSITE-ProRule" id="PRU00146"/>
    </source>
</evidence>
<dbReference type="PANTHER" id="PTHR38926:SF5">
    <property type="entry name" value="F-BOX AND LEUCINE-RICH REPEAT PROTEIN 6"/>
    <property type="match status" value="1"/>
</dbReference>
<dbReference type="Gene3D" id="3.30.40.10">
    <property type="entry name" value="Zinc/RING finger domain, C3HC4 (zinc finger)"/>
    <property type="match status" value="1"/>
</dbReference>
<keyword evidence="1" id="KW-0479">Metal-binding</keyword>
<dbReference type="Pfam" id="PF12937">
    <property type="entry name" value="F-box-like"/>
    <property type="match status" value="1"/>
</dbReference>
<dbReference type="InterPro" id="IPR001965">
    <property type="entry name" value="Znf_PHD"/>
</dbReference>
<feature type="domain" description="F-box" evidence="7">
    <location>
        <begin position="92"/>
        <end position="139"/>
    </location>
</feature>
<dbReference type="Gene3D" id="3.80.10.10">
    <property type="entry name" value="Ribonuclease Inhibitor"/>
    <property type="match status" value="2"/>
</dbReference>
<proteinExistence type="predicted"/>
<sequence length="604" mass="69044">MEFCPICTTSFDSDDRQIHCNGQRCNLAFHQRCVHLTEVHVRSWLDDDVGLFWYCPTCRLDIAPAASSSRVDGKHKLEAEAGEPSAIKRSRMDPSPRLPPEVWTMIFRHLASRELARVRLVCRDWNELVCTRSELMDRFLLKLGTAQFVDDLDEVRHFLALGGGFTRAEFNCENIGKERPRSAWFAALGQTLTTLTCRSIPFGFLYELLRALPNLKRLTIDNCFEYGKAVKPNYELAKLEELTIGFFKNKGHGKSIFPVLQQICPRITILNIREGRYWDFLDQISSFIRAVGKTLVELELSTSDAPDTPDALIGKIAYIKDLHLKRLKILCSEQHLLRLIRRQPTLEQLDCLGSVCYVATLDEISRILPNLKRLNLARVELRQNAAPNSLNFPCAEFIRVRHVDSSECLRFTQCPELRRLEISGAYLPTDALVSLQPIATKLTNISFANCTCDRLTEILTFIQQSRSLTTLELESLRVKIEQDVSVTGIRRSGIRHLKFFDVPKELLSALVELCPDLESLDIKVDLLEGNVAKIGRELKRLRFLALYVSPPELRLTSECLQQISTDFGALRKLQIHACVLPKEKVQEVLQGMRKNVEVSVDYWW</sequence>
<evidence type="ECO:0008006" key="9">
    <source>
        <dbReference type="Google" id="ProtNLM"/>
    </source>
</evidence>
<dbReference type="InterPro" id="IPR001810">
    <property type="entry name" value="F-box_dom"/>
</dbReference>
<dbReference type="InterPro" id="IPR032675">
    <property type="entry name" value="LRR_dom_sf"/>
</dbReference>
<evidence type="ECO:0000256" key="2">
    <source>
        <dbReference type="ARBA" id="ARBA00022771"/>
    </source>
</evidence>
<dbReference type="PROSITE" id="PS01359">
    <property type="entry name" value="ZF_PHD_1"/>
    <property type="match status" value="1"/>
</dbReference>
<dbReference type="Gene3D" id="1.20.1280.50">
    <property type="match status" value="1"/>
</dbReference>
<accession>A0A1Q3F549</accession>
<protein>
    <recommendedName>
        <fullName evidence="9">F-box domain-containing protein</fullName>
    </recommendedName>
</protein>
<dbReference type="SUPFAM" id="SSF52047">
    <property type="entry name" value="RNI-like"/>
    <property type="match status" value="1"/>
</dbReference>
<dbReference type="AlphaFoldDB" id="A0A1Q3F549"/>
<evidence type="ECO:0000313" key="8">
    <source>
        <dbReference type="EMBL" id="JAV22685.1"/>
    </source>
</evidence>
<dbReference type="SUPFAM" id="SSF57903">
    <property type="entry name" value="FYVE/PHD zinc finger"/>
    <property type="match status" value="1"/>
</dbReference>
<dbReference type="PROSITE" id="PS50181">
    <property type="entry name" value="FBOX"/>
    <property type="match status" value="1"/>
</dbReference>
<evidence type="ECO:0000256" key="1">
    <source>
        <dbReference type="ARBA" id="ARBA00022723"/>
    </source>
</evidence>
<dbReference type="GO" id="GO:0008270">
    <property type="term" value="F:zinc ion binding"/>
    <property type="evidence" value="ECO:0007669"/>
    <property type="project" value="UniProtKB-KW"/>
</dbReference>
<dbReference type="InterPro" id="IPR013083">
    <property type="entry name" value="Znf_RING/FYVE/PHD"/>
</dbReference>
<dbReference type="PANTHER" id="PTHR38926">
    <property type="entry name" value="F-BOX DOMAIN CONTAINING PROTEIN, EXPRESSED"/>
    <property type="match status" value="1"/>
</dbReference>
<keyword evidence="2 4" id="KW-0863">Zinc-finger</keyword>
<organism evidence="8">
    <name type="scientific">Culex tarsalis</name>
    <name type="common">Encephalitis mosquito</name>
    <dbReference type="NCBI Taxonomy" id="7177"/>
    <lineage>
        <taxon>Eukaryota</taxon>
        <taxon>Metazoa</taxon>
        <taxon>Ecdysozoa</taxon>
        <taxon>Arthropoda</taxon>
        <taxon>Hexapoda</taxon>
        <taxon>Insecta</taxon>
        <taxon>Pterygota</taxon>
        <taxon>Neoptera</taxon>
        <taxon>Endopterygota</taxon>
        <taxon>Diptera</taxon>
        <taxon>Nematocera</taxon>
        <taxon>Culicoidea</taxon>
        <taxon>Culicidae</taxon>
        <taxon>Culicinae</taxon>
        <taxon>Culicini</taxon>
        <taxon>Culex</taxon>
        <taxon>Culex</taxon>
    </lineage>
</organism>
<reference evidence="8" key="1">
    <citation type="submission" date="2017-01" db="EMBL/GenBank/DDBJ databases">
        <title>A deep insight into the sialotranscriptome of adult male and female Cluex tarsalis mosquitoes.</title>
        <authorList>
            <person name="Ribeiro J.M."/>
            <person name="Moreira F."/>
            <person name="Bernard K.A."/>
            <person name="Calvo E."/>
        </authorList>
    </citation>
    <scope>NUCLEOTIDE SEQUENCE</scope>
    <source>
        <strain evidence="8">Kern County</strain>
        <tissue evidence="8">Salivary glands</tissue>
    </source>
</reference>
<dbReference type="InterPro" id="IPR036047">
    <property type="entry name" value="F-box-like_dom_sf"/>
</dbReference>
<evidence type="ECO:0000256" key="5">
    <source>
        <dbReference type="SAM" id="MobiDB-lite"/>
    </source>
</evidence>
<dbReference type="InterPro" id="IPR011011">
    <property type="entry name" value="Znf_FYVE_PHD"/>
</dbReference>
<dbReference type="EMBL" id="GFDL01012360">
    <property type="protein sequence ID" value="JAV22685.1"/>
    <property type="molecule type" value="Transcribed_RNA"/>
</dbReference>
<dbReference type="SMART" id="SM00249">
    <property type="entry name" value="PHD"/>
    <property type="match status" value="1"/>
</dbReference>
<dbReference type="SMART" id="SM00256">
    <property type="entry name" value="FBOX"/>
    <property type="match status" value="1"/>
</dbReference>
<evidence type="ECO:0000259" key="7">
    <source>
        <dbReference type="PROSITE" id="PS50181"/>
    </source>
</evidence>
<dbReference type="InterPro" id="IPR019786">
    <property type="entry name" value="Zinc_finger_PHD-type_CS"/>
</dbReference>